<organism evidence="2 3">
    <name type="scientific">Halobacillus mangrovi</name>
    <dbReference type="NCBI Taxonomy" id="402384"/>
    <lineage>
        <taxon>Bacteria</taxon>
        <taxon>Bacillati</taxon>
        <taxon>Bacillota</taxon>
        <taxon>Bacilli</taxon>
        <taxon>Bacillales</taxon>
        <taxon>Bacillaceae</taxon>
        <taxon>Halobacillus</taxon>
    </lineage>
</organism>
<dbReference type="RefSeq" id="WP_085030804.1">
    <property type="nucleotide sequence ID" value="NZ_CP020772.1"/>
</dbReference>
<dbReference type="AlphaFoldDB" id="A0A1W5ZYC1"/>
<dbReference type="SUPFAM" id="SSF56112">
    <property type="entry name" value="Protein kinase-like (PK-like)"/>
    <property type="match status" value="1"/>
</dbReference>
<dbReference type="Gene3D" id="3.90.1200.10">
    <property type="match status" value="1"/>
</dbReference>
<evidence type="ECO:0000313" key="3">
    <source>
        <dbReference type="Proteomes" id="UP000192527"/>
    </source>
</evidence>
<dbReference type="InterPro" id="IPR011009">
    <property type="entry name" value="Kinase-like_dom_sf"/>
</dbReference>
<name>A0A1W5ZYC1_9BACI</name>
<proteinExistence type="predicted"/>
<dbReference type="EMBL" id="CP020772">
    <property type="protein sequence ID" value="ARI78345.1"/>
    <property type="molecule type" value="Genomic_DNA"/>
</dbReference>
<dbReference type="OrthoDB" id="9800774at2"/>
<gene>
    <name evidence="2" type="ORF">HM131_16540</name>
</gene>
<feature type="domain" description="Aminoglycoside phosphotransferase" evidence="1">
    <location>
        <begin position="35"/>
        <end position="248"/>
    </location>
</feature>
<dbReference type="InterPro" id="IPR002575">
    <property type="entry name" value="Aminoglycoside_PTrfase"/>
</dbReference>
<evidence type="ECO:0000259" key="1">
    <source>
        <dbReference type="Pfam" id="PF01636"/>
    </source>
</evidence>
<accession>A0A1W5ZYC1</accession>
<dbReference type="Proteomes" id="UP000192527">
    <property type="component" value="Chromosome"/>
</dbReference>
<keyword evidence="3" id="KW-1185">Reference proteome</keyword>
<evidence type="ECO:0000313" key="2">
    <source>
        <dbReference type="EMBL" id="ARI78345.1"/>
    </source>
</evidence>
<dbReference type="Pfam" id="PF01636">
    <property type="entry name" value="APH"/>
    <property type="match status" value="1"/>
</dbReference>
<dbReference type="KEGG" id="hmn:HM131_16540"/>
<reference evidence="2 3" key="1">
    <citation type="submission" date="2017-04" db="EMBL/GenBank/DDBJ databases">
        <title>The whole genome sequencing and assembly of Halobacillus mangrovi strain.</title>
        <authorList>
            <person name="Lee S.-J."/>
            <person name="Park M.-K."/>
            <person name="Kim J.-Y."/>
            <person name="Lee Y.-J."/>
            <person name="Yi H."/>
            <person name="Bahn Y.-S."/>
            <person name="Kim J.F."/>
            <person name="Lee D.-W."/>
        </authorList>
    </citation>
    <scope>NUCLEOTIDE SEQUENCE [LARGE SCALE GENOMIC DNA]</scope>
    <source>
        <strain evidence="2 3">KTB 131</strain>
    </source>
</reference>
<protein>
    <recommendedName>
        <fullName evidence="1">Aminoglycoside phosphotransferase domain-containing protein</fullName>
    </recommendedName>
</protein>
<sequence length="314" mass="36334">MKENWERMKNTSKLNEEEIEQTLKLWKPDLENYQIKELSGGLSHTNYKATFSDHPPLVLRVSEDELNLKMEKNLHDRLDNNNKVPHFFEIIPIKSYKVGVLEWKQGQSVKDLLYRGVSSVQRKLGFSAGVELAKLRSYSFNKSGFLNQSLEVDEVFNMTPESFMKTIDHFLEEYIPKWIEAEFIRKIREFAKERSWLIELDGFSSSLVHGDFNGLNLLGNKGEITAVLDWEFAMSGSLYWDIGNFIRYQSIPNFQHCEKGLVEGLKSKGITLPDEWKQIAQLYDLVALCSMLNTKENGPNRIADLKSLIDQTLS</sequence>